<reference evidence="4 5" key="1">
    <citation type="submission" date="2019-08" db="EMBL/GenBank/DDBJ databases">
        <title>The genome of the soybean aphid Biotype 1, its phylome, world population structure and adaptation to the North American continent.</title>
        <authorList>
            <person name="Giordano R."/>
            <person name="Donthu R.K."/>
            <person name="Hernandez A.G."/>
            <person name="Wright C.L."/>
            <person name="Zimin A.V."/>
        </authorList>
    </citation>
    <scope>NUCLEOTIDE SEQUENCE [LARGE SCALE GENOMIC DNA]</scope>
    <source>
        <tissue evidence="4">Whole aphids</tissue>
    </source>
</reference>
<dbReference type="Proteomes" id="UP000475862">
    <property type="component" value="Unassembled WGS sequence"/>
</dbReference>
<keyword evidence="2" id="KW-0732">Signal</keyword>
<dbReference type="SUPFAM" id="SSF49785">
    <property type="entry name" value="Galactose-binding domain-like"/>
    <property type="match status" value="1"/>
</dbReference>
<protein>
    <recommendedName>
        <fullName evidence="3">NADH:ubiquinone oxidoreductase intermediate-associated protein 30 domain-containing protein</fullName>
    </recommendedName>
</protein>
<dbReference type="GO" id="GO:0051082">
    <property type="term" value="F:unfolded protein binding"/>
    <property type="evidence" value="ECO:0007669"/>
    <property type="project" value="TreeGrafter"/>
</dbReference>
<evidence type="ECO:0000313" key="4">
    <source>
        <dbReference type="EMBL" id="KAE9528569.1"/>
    </source>
</evidence>
<dbReference type="OrthoDB" id="426386at2759"/>
<dbReference type="PANTHER" id="PTHR13194:SF19">
    <property type="entry name" value="NAD(P)-BINDING ROSSMANN-FOLD SUPERFAMILY PROTEIN"/>
    <property type="match status" value="1"/>
</dbReference>
<name>A0A6G0T9L5_APHGL</name>
<dbReference type="EMBL" id="VYZN01000048">
    <property type="protein sequence ID" value="KAE9528569.1"/>
    <property type="molecule type" value="Genomic_DNA"/>
</dbReference>
<evidence type="ECO:0000259" key="3">
    <source>
        <dbReference type="Pfam" id="PF08547"/>
    </source>
</evidence>
<feature type="chain" id="PRO_5026007827" description="NADH:ubiquinone oxidoreductase intermediate-associated protein 30 domain-containing protein" evidence="2">
    <location>
        <begin position="21"/>
        <end position="243"/>
    </location>
</feature>
<proteinExistence type="inferred from homology"/>
<dbReference type="PANTHER" id="PTHR13194">
    <property type="entry name" value="COMPLEX I INTERMEDIATE-ASSOCIATED PROTEIN 30"/>
    <property type="match status" value="1"/>
</dbReference>
<sequence>MLMKLKVLILFSISAQISRSTIMAYNPPVSSLLLFDFQNVTDLNNWTEQSDTVRSVGKSKATFDLYKTQTKQSAILFTLLNPQSNGACFSGVRTTTQLNLEGYKYISFLCKTAGNATTYKIILRHNNLNDEPNPTYEQKFKVNTDSDTTVKLPISQFDPYYRGKIILDGPTLNVKNITSFGIQVAGGVYENFKQSGLSSLVVDQIWAEPNEDVLSISRQLKHIVRRMLLHLNQLKLAKLFTYS</sequence>
<evidence type="ECO:0000256" key="2">
    <source>
        <dbReference type="SAM" id="SignalP"/>
    </source>
</evidence>
<feature type="domain" description="NADH:ubiquinone oxidoreductase intermediate-associated protein 30" evidence="3">
    <location>
        <begin position="35"/>
        <end position="192"/>
    </location>
</feature>
<comment type="similarity">
    <text evidence="1">Belongs to the CIA30 family.</text>
</comment>
<evidence type="ECO:0000256" key="1">
    <source>
        <dbReference type="ARBA" id="ARBA00007884"/>
    </source>
</evidence>
<gene>
    <name evidence="4" type="ORF">AGLY_012144</name>
</gene>
<evidence type="ECO:0000313" key="5">
    <source>
        <dbReference type="Proteomes" id="UP000475862"/>
    </source>
</evidence>
<accession>A0A6G0T9L5</accession>
<dbReference type="GO" id="GO:0010257">
    <property type="term" value="P:NADH dehydrogenase complex assembly"/>
    <property type="evidence" value="ECO:0007669"/>
    <property type="project" value="TreeGrafter"/>
</dbReference>
<keyword evidence="5" id="KW-1185">Reference proteome</keyword>
<dbReference type="InterPro" id="IPR013857">
    <property type="entry name" value="NADH-UbQ_OxRdtase-assoc_prot30"/>
</dbReference>
<comment type="caution">
    <text evidence="4">The sequence shown here is derived from an EMBL/GenBank/DDBJ whole genome shotgun (WGS) entry which is preliminary data.</text>
</comment>
<feature type="signal peptide" evidence="2">
    <location>
        <begin position="1"/>
        <end position="20"/>
    </location>
</feature>
<dbReference type="AlphaFoldDB" id="A0A6G0T9L5"/>
<organism evidence="4 5">
    <name type="scientific">Aphis glycines</name>
    <name type="common">Soybean aphid</name>
    <dbReference type="NCBI Taxonomy" id="307491"/>
    <lineage>
        <taxon>Eukaryota</taxon>
        <taxon>Metazoa</taxon>
        <taxon>Ecdysozoa</taxon>
        <taxon>Arthropoda</taxon>
        <taxon>Hexapoda</taxon>
        <taxon>Insecta</taxon>
        <taxon>Pterygota</taxon>
        <taxon>Neoptera</taxon>
        <taxon>Paraneoptera</taxon>
        <taxon>Hemiptera</taxon>
        <taxon>Sternorrhyncha</taxon>
        <taxon>Aphidomorpha</taxon>
        <taxon>Aphidoidea</taxon>
        <taxon>Aphididae</taxon>
        <taxon>Aphidini</taxon>
        <taxon>Aphis</taxon>
        <taxon>Aphis</taxon>
    </lineage>
</organism>
<dbReference type="InterPro" id="IPR008979">
    <property type="entry name" value="Galactose-bd-like_sf"/>
</dbReference>
<dbReference type="Pfam" id="PF08547">
    <property type="entry name" value="CIA30"/>
    <property type="match status" value="1"/>
</dbReference>
<dbReference type="InterPro" id="IPR039131">
    <property type="entry name" value="NDUFAF1"/>
</dbReference>